<dbReference type="InterPro" id="IPR011008">
    <property type="entry name" value="Dimeric_a/b-barrel"/>
</dbReference>
<keyword evidence="1" id="KW-0805">Transcription regulation</keyword>
<feature type="domain" description="HTH asnC-type" evidence="6">
    <location>
        <begin position="12"/>
        <end position="73"/>
    </location>
</feature>
<dbReference type="NCBIfam" id="NF008370">
    <property type="entry name" value="PRK11169.1"/>
    <property type="match status" value="1"/>
</dbReference>
<dbReference type="FunFam" id="1.10.10.10:FF:000015">
    <property type="entry name" value="Leucine-responsive transcriptional regulator Lrp"/>
    <property type="match status" value="1"/>
</dbReference>
<dbReference type="GO" id="GO:0043201">
    <property type="term" value="P:response to L-leucine"/>
    <property type="evidence" value="ECO:0007669"/>
    <property type="project" value="TreeGrafter"/>
</dbReference>
<dbReference type="Gene3D" id="1.10.10.10">
    <property type="entry name" value="Winged helix-like DNA-binding domain superfamily/Winged helix DNA-binding domain"/>
    <property type="match status" value="1"/>
</dbReference>
<evidence type="ECO:0000256" key="4">
    <source>
        <dbReference type="ARBA" id="ARBA00023163"/>
    </source>
</evidence>
<dbReference type="STRING" id="669.AL538_15650"/>
<evidence type="ECO:0000256" key="5">
    <source>
        <dbReference type="ARBA" id="ARBA00039227"/>
    </source>
</evidence>
<dbReference type="InterPro" id="IPR011991">
    <property type="entry name" value="ArsR-like_HTH"/>
</dbReference>
<sequence length="117" mass="13384">MADNYKKPSKELDRIDRNILNELQKDGRISNVELSKRVGLSPTPCLERVRRLERQGYITGYTALLNPQFLDASLLVFVEITLNRGAPDVFEQFNAAVQKLDDIQECHLVSGDFDYLL</sequence>
<dbReference type="AlphaFoldDB" id="A0A454CYU5"/>
<accession>A0A454CYU5</accession>
<dbReference type="Pfam" id="PF13412">
    <property type="entry name" value="HTH_24"/>
    <property type="match status" value="1"/>
</dbReference>
<dbReference type="SMART" id="SM00344">
    <property type="entry name" value="HTH_ASNC"/>
    <property type="match status" value="1"/>
</dbReference>
<evidence type="ECO:0000256" key="2">
    <source>
        <dbReference type="ARBA" id="ARBA00023125"/>
    </source>
</evidence>
<reference evidence="7 8" key="1">
    <citation type="submission" date="2012-10" db="EMBL/GenBank/DDBJ databases">
        <title>Genome sequence of Vibrio Cholerae HENC-02.</title>
        <authorList>
            <person name="Eppinger M."/>
            <person name="Hasan N.A."/>
            <person name="Sengamalay N."/>
            <person name="Hine E."/>
            <person name="Su Q."/>
            <person name="Daugherty S.C."/>
            <person name="Young S."/>
            <person name="Sadzewicz L."/>
            <person name="Tallon L."/>
            <person name="Cebula T.A."/>
            <person name="Ravel J."/>
            <person name="Colwell R.R."/>
        </authorList>
    </citation>
    <scope>NUCLEOTIDE SEQUENCE [LARGE SCALE GENOMIC DNA]</scope>
    <source>
        <strain evidence="7 8">HENC-02</strain>
    </source>
</reference>
<comment type="caution">
    <text evidence="7">The sequence shown here is derived from an EMBL/GenBank/DDBJ whole genome shotgun (WGS) entry which is preliminary data.</text>
</comment>
<dbReference type="CDD" id="cd00090">
    <property type="entry name" value="HTH_ARSR"/>
    <property type="match status" value="1"/>
</dbReference>
<dbReference type="InterPro" id="IPR036390">
    <property type="entry name" value="WH_DNA-bd_sf"/>
</dbReference>
<dbReference type="InterPro" id="IPR019887">
    <property type="entry name" value="Tscrpt_reg_AsnC/Lrp_C"/>
</dbReference>
<dbReference type="EMBL" id="AJSR01001132">
    <property type="protein sequence ID" value="EKM31579.1"/>
    <property type="molecule type" value="Genomic_DNA"/>
</dbReference>
<dbReference type="InterPro" id="IPR019885">
    <property type="entry name" value="Tscrpt_reg_HTH_AsnC-type_CS"/>
</dbReference>
<dbReference type="SUPFAM" id="SSF46785">
    <property type="entry name" value="Winged helix' DNA-binding domain"/>
    <property type="match status" value="1"/>
</dbReference>
<dbReference type="GO" id="GO:0043565">
    <property type="term" value="F:sequence-specific DNA binding"/>
    <property type="evidence" value="ECO:0007669"/>
    <property type="project" value="InterPro"/>
</dbReference>
<dbReference type="PANTHER" id="PTHR30154">
    <property type="entry name" value="LEUCINE-RESPONSIVE REGULATORY PROTEIN"/>
    <property type="match status" value="1"/>
</dbReference>
<evidence type="ECO:0000256" key="3">
    <source>
        <dbReference type="ARBA" id="ARBA00023159"/>
    </source>
</evidence>
<dbReference type="GO" id="GO:0006524">
    <property type="term" value="P:alanine catabolic process"/>
    <property type="evidence" value="ECO:0007669"/>
    <property type="project" value="TreeGrafter"/>
</dbReference>
<evidence type="ECO:0000259" key="6">
    <source>
        <dbReference type="PROSITE" id="PS50956"/>
    </source>
</evidence>
<organism evidence="7 8">
    <name type="scientific">Vibrio harveyi</name>
    <name type="common">Beneckea harveyi</name>
    <dbReference type="NCBI Taxonomy" id="669"/>
    <lineage>
        <taxon>Bacteria</taxon>
        <taxon>Pseudomonadati</taxon>
        <taxon>Pseudomonadota</taxon>
        <taxon>Gammaproteobacteria</taxon>
        <taxon>Vibrionales</taxon>
        <taxon>Vibrionaceae</taxon>
        <taxon>Vibrio</taxon>
    </lineage>
</organism>
<protein>
    <recommendedName>
        <fullName evidence="5">Leucine-responsive regulatory protein</fullName>
    </recommendedName>
</protein>
<keyword evidence="2" id="KW-0238">DNA-binding</keyword>
<dbReference type="GO" id="GO:0005829">
    <property type="term" value="C:cytosol"/>
    <property type="evidence" value="ECO:0007669"/>
    <property type="project" value="TreeGrafter"/>
</dbReference>
<evidence type="ECO:0000313" key="7">
    <source>
        <dbReference type="EMBL" id="EKM31579.1"/>
    </source>
</evidence>
<evidence type="ECO:0000313" key="8">
    <source>
        <dbReference type="Proteomes" id="UP000008367"/>
    </source>
</evidence>
<dbReference type="InterPro" id="IPR000485">
    <property type="entry name" value="AsnC-type_HTH_dom"/>
</dbReference>
<dbReference type="PANTHER" id="PTHR30154:SF0">
    <property type="entry name" value="LEUCINE-RESPONSIVE REGULATORY PROTEIN"/>
    <property type="match status" value="1"/>
</dbReference>
<dbReference type="PROSITE" id="PS00519">
    <property type="entry name" value="HTH_ASNC_1"/>
    <property type="match status" value="1"/>
</dbReference>
<dbReference type="InterPro" id="IPR019888">
    <property type="entry name" value="Tscrpt_reg_AsnC-like"/>
</dbReference>
<dbReference type="Proteomes" id="UP000008367">
    <property type="component" value="Unassembled WGS sequence"/>
</dbReference>
<dbReference type="Gene3D" id="3.30.70.920">
    <property type="match status" value="1"/>
</dbReference>
<dbReference type="PROSITE" id="PS50956">
    <property type="entry name" value="HTH_ASNC_2"/>
    <property type="match status" value="1"/>
</dbReference>
<dbReference type="SUPFAM" id="SSF54909">
    <property type="entry name" value="Dimeric alpha+beta barrel"/>
    <property type="match status" value="1"/>
</dbReference>
<proteinExistence type="predicted"/>
<dbReference type="PRINTS" id="PR00033">
    <property type="entry name" value="HTHASNC"/>
</dbReference>
<dbReference type="InterPro" id="IPR036388">
    <property type="entry name" value="WH-like_DNA-bd_sf"/>
</dbReference>
<name>A0A454CYU5_VIBHA</name>
<dbReference type="Pfam" id="PF01037">
    <property type="entry name" value="AsnC_trans_reg"/>
    <property type="match status" value="1"/>
</dbReference>
<evidence type="ECO:0000256" key="1">
    <source>
        <dbReference type="ARBA" id="ARBA00023015"/>
    </source>
</evidence>
<dbReference type="GO" id="GO:0006355">
    <property type="term" value="P:regulation of DNA-templated transcription"/>
    <property type="evidence" value="ECO:0007669"/>
    <property type="project" value="UniProtKB-ARBA"/>
</dbReference>
<keyword evidence="3" id="KW-0010">Activator</keyword>
<keyword evidence="4" id="KW-0804">Transcription</keyword>
<gene>
    <name evidence="7" type="ORF">VCHENC02_2785</name>
</gene>